<reference evidence="3 4" key="1">
    <citation type="submission" date="2018-06" db="EMBL/GenBank/DDBJ databases">
        <authorList>
            <consortium name="Pathogen Informatics"/>
            <person name="Doyle S."/>
        </authorList>
    </citation>
    <scope>NUCLEOTIDE SEQUENCE [LARGE SCALE GENOMIC DNA]</scope>
    <source>
        <strain evidence="3 4">NCTC10343</strain>
    </source>
</reference>
<accession>A0A0F6ESL8</accession>
<dbReference type="PROSITE" id="PS51782">
    <property type="entry name" value="LYSM"/>
    <property type="match status" value="1"/>
</dbReference>
<sequence length="156" mass="16799">MKNVMKKVAVSSMLAVSLGAVSLLSPLATGQVLAKSGSDYEKQQLEDQIMREQQEAAQKAFEAKFFKTETTENTTTTTPAQSTTENNNQTTSTKPATTTTEAPATTVKTITVNVQEGDTLASIAEKYGVTVEELVKINNLVKVGQELQVPQTNTNK</sequence>
<evidence type="ECO:0000256" key="1">
    <source>
        <dbReference type="SAM" id="MobiDB-lite"/>
    </source>
</evidence>
<keyword evidence="2" id="KW-0732">Signal</keyword>
<keyword evidence="3" id="KW-0378">Hydrolase</keyword>
<evidence type="ECO:0000313" key="3">
    <source>
        <dbReference type="EMBL" id="SUA72106.1"/>
    </source>
</evidence>
<dbReference type="Gene3D" id="3.10.350.10">
    <property type="entry name" value="LysM domain"/>
    <property type="match status" value="1"/>
</dbReference>
<dbReference type="EC" id="3.4.-.-" evidence="3"/>
<name>A0A0F6ESL8_PAEPO</name>
<dbReference type="GO" id="GO:0016787">
    <property type="term" value="F:hydrolase activity"/>
    <property type="evidence" value="ECO:0007669"/>
    <property type="project" value="UniProtKB-KW"/>
</dbReference>
<proteinExistence type="predicted"/>
<dbReference type="Pfam" id="PF01476">
    <property type="entry name" value="LysM"/>
    <property type="match status" value="1"/>
</dbReference>
<dbReference type="GeneID" id="93348366"/>
<feature type="chain" id="PRO_5043388516" evidence="2">
    <location>
        <begin position="35"/>
        <end position="156"/>
    </location>
</feature>
<evidence type="ECO:0000256" key="2">
    <source>
        <dbReference type="SAM" id="SignalP"/>
    </source>
</evidence>
<feature type="signal peptide" evidence="2">
    <location>
        <begin position="1"/>
        <end position="34"/>
    </location>
</feature>
<gene>
    <name evidence="3" type="primary">iap</name>
    <name evidence="3" type="ORF">NCTC10343_05059</name>
</gene>
<dbReference type="InterPro" id="IPR036779">
    <property type="entry name" value="LysM_dom_sf"/>
</dbReference>
<dbReference type="SUPFAM" id="SSF54106">
    <property type="entry name" value="LysM domain"/>
    <property type="match status" value="1"/>
</dbReference>
<feature type="compositionally biased region" description="Low complexity" evidence="1">
    <location>
        <begin position="71"/>
        <end position="102"/>
    </location>
</feature>
<dbReference type="InterPro" id="IPR018392">
    <property type="entry name" value="LysM"/>
</dbReference>
<organism evidence="3 4">
    <name type="scientific">Paenibacillus polymyxa</name>
    <name type="common">Bacillus polymyxa</name>
    <dbReference type="NCBI Taxonomy" id="1406"/>
    <lineage>
        <taxon>Bacteria</taxon>
        <taxon>Bacillati</taxon>
        <taxon>Bacillota</taxon>
        <taxon>Bacilli</taxon>
        <taxon>Bacillales</taxon>
        <taxon>Paenibacillaceae</taxon>
        <taxon>Paenibacillus</taxon>
    </lineage>
</organism>
<feature type="region of interest" description="Disordered" evidence="1">
    <location>
        <begin position="65"/>
        <end position="102"/>
    </location>
</feature>
<dbReference type="CDD" id="cd00118">
    <property type="entry name" value="LysM"/>
    <property type="match status" value="1"/>
</dbReference>
<dbReference type="SMART" id="SM00257">
    <property type="entry name" value="LysM"/>
    <property type="match status" value="1"/>
</dbReference>
<dbReference type="RefSeq" id="WP_019688799.1">
    <property type="nucleotide sequence ID" value="NZ_CP009909.1"/>
</dbReference>
<evidence type="ECO:0000313" key="4">
    <source>
        <dbReference type="Proteomes" id="UP000254400"/>
    </source>
</evidence>
<dbReference type="EMBL" id="UGSC01000001">
    <property type="protein sequence ID" value="SUA72106.1"/>
    <property type="molecule type" value="Genomic_DNA"/>
</dbReference>
<protein>
    <submittedName>
        <fullName evidence="3">LysM domain-containing protein</fullName>
        <ecNumber evidence="3">3.4.-.-</ecNumber>
    </submittedName>
</protein>
<dbReference type="AlphaFoldDB" id="A0A0F6ESL8"/>
<dbReference type="Proteomes" id="UP000254400">
    <property type="component" value="Unassembled WGS sequence"/>
</dbReference>